<dbReference type="PANTHER" id="PTHR13696">
    <property type="entry name" value="P-LOOP CONTAINING NUCLEOSIDE TRIPHOSPHATE HYDROLASE"/>
    <property type="match status" value="1"/>
</dbReference>
<comment type="caution">
    <text evidence="4">The sequence shown here is derived from an EMBL/GenBank/DDBJ whole genome shotgun (WGS) entry which is preliminary data.</text>
</comment>
<keyword evidence="5" id="KW-1185">Reference proteome</keyword>
<dbReference type="AlphaFoldDB" id="A0A023DY89"/>
<organism evidence="4 5">
    <name type="scientific">Holospora elegans E1</name>
    <dbReference type="NCBI Taxonomy" id="1427503"/>
    <lineage>
        <taxon>Bacteria</taxon>
        <taxon>Pseudomonadati</taxon>
        <taxon>Pseudomonadota</taxon>
        <taxon>Alphaproteobacteria</taxon>
        <taxon>Holosporales</taxon>
        <taxon>Holosporaceae</taxon>
        <taxon>Holospora</taxon>
    </lineage>
</organism>
<dbReference type="EMBL" id="BAUP01000084">
    <property type="protein sequence ID" value="GAJ46329.1"/>
    <property type="molecule type" value="Genomic_DNA"/>
</dbReference>
<dbReference type="CDD" id="cd02042">
    <property type="entry name" value="ParAB_family"/>
    <property type="match status" value="1"/>
</dbReference>
<dbReference type="PANTHER" id="PTHR13696:SF52">
    <property type="entry name" value="PARA FAMILY PROTEIN CT_582"/>
    <property type="match status" value="1"/>
</dbReference>
<dbReference type="STRING" id="1427503.HE1_00660"/>
<dbReference type="InterPro" id="IPR025669">
    <property type="entry name" value="AAA_dom"/>
</dbReference>
<protein>
    <recommendedName>
        <fullName evidence="2">Chromosome partitioning protein ParA</fullName>
    </recommendedName>
</protein>
<evidence type="ECO:0000256" key="2">
    <source>
        <dbReference type="ARBA" id="ARBA00074747"/>
    </source>
</evidence>
<evidence type="ECO:0000259" key="3">
    <source>
        <dbReference type="Pfam" id="PF13614"/>
    </source>
</evidence>
<dbReference type="InterPro" id="IPR050678">
    <property type="entry name" value="DNA_Partitioning_ATPase"/>
</dbReference>
<evidence type="ECO:0000313" key="4">
    <source>
        <dbReference type="EMBL" id="GAJ46329.1"/>
    </source>
</evidence>
<proteinExistence type="predicted"/>
<feature type="domain" description="AAA" evidence="3">
    <location>
        <begin position="15"/>
        <end position="189"/>
    </location>
</feature>
<sequence>MCLKKTKAGKYMKKTKIICVMNQKGGVGKTTTAVNLATAFAAVEHKVLLVDLDPQGNATTGIGNLNLKYTVYEALLHLKPFTEVVSKTFLPCLDLAGSNNELAGAEIELVPFLDREKYLTIALEELKNKYQYIFIDCPPSLGLLTLNALVSCDFVLIPLQCEFYALDGLSRLLANIQTIRQTFNSSLKILGILLTMYDKRCLLNQQVAQNVRDYFKNLVLPVEIPRNIKIAEASSHGKPIIFYDCKSLGALRYLELANYLLTLYNWNN</sequence>
<dbReference type="SUPFAM" id="SSF52540">
    <property type="entry name" value="P-loop containing nucleoside triphosphate hydrolases"/>
    <property type="match status" value="1"/>
</dbReference>
<gene>
    <name evidence="4" type="ORF">HE1_00660</name>
</gene>
<accession>A0A023DY89</accession>
<dbReference type="Pfam" id="PF13614">
    <property type="entry name" value="AAA_31"/>
    <property type="match status" value="1"/>
</dbReference>
<evidence type="ECO:0000313" key="5">
    <source>
        <dbReference type="Proteomes" id="UP000024842"/>
    </source>
</evidence>
<dbReference type="InterPro" id="IPR027417">
    <property type="entry name" value="P-loop_NTPase"/>
</dbReference>
<name>A0A023DY89_9PROT</name>
<dbReference type="Gene3D" id="3.40.50.300">
    <property type="entry name" value="P-loop containing nucleotide triphosphate hydrolases"/>
    <property type="match status" value="1"/>
</dbReference>
<dbReference type="FunFam" id="3.40.50.300:FF:000285">
    <property type="entry name" value="Sporulation initiation inhibitor Soj"/>
    <property type="match status" value="1"/>
</dbReference>
<reference evidence="4 5" key="1">
    <citation type="journal article" date="2014" name="FEMS Microbiol. Lett.">
        <title>Draft genome sequences of three Holospora species (Holospora obtusa, Holospora undulata, and Holospora elegans), endonuclear symbiotic bacteria of the ciliate Paramecium caudatum.</title>
        <authorList>
            <person name="Dohra H."/>
            <person name="Tanaka K."/>
            <person name="Suzuki T."/>
            <person name="Fujishima M."/>
            <person name="Suzuki H."/>
        </authorList>
    </citation>
    <scope>NUCLEOTIDE SEQUENCE [LARGE SCALE GENOMIC DNA]</scope>
    <source>
        <strain evidence="4 5">E1</strain>
    </source>
</reference>
<dbReference type="OrthoDB" id="9815116at2"/>
<evidence type="ECO:0000256" key="1">
    <source>
        <dbReference type="ARBA" id="ARBA00057242"/>
    </source>
</evidence>
<comment type="function">
    <text evidence="1">Involved in chromosome partition. Localize to both poles of the predivisional cell following completion of DNA replication.</text>
</comment>
<dbReference type="Proteomes" id="UP000024842">
    <property type="component" value="Unassembled WGS sequence"/>
</dbReference>